<name>A0A6J5NDA1_9CAUD</name>
<evidence type="ECO:0000313" key="1">
    <source>
        <dbReference type="EMBL" id="CAB4157079.1"/>
    </source>
</evidence>
<proteinExistence type="predicted"/>
<sequence length="82" mass="9161">MNKARIKEEAEHFFEWPDPKRRDHVTLTSCLIFAEVIAGMAVDAEREACAKVAEDCAGDCYIGDADWEEAKRCAAAIRARGM</sequence>
<organism evidence="1">
    <name type="scientific">uncultured Caudovirales phage</name>
    <dbReference type="NCBI Taxonomy" id="2100421"/>
    <lineage>
        <taxon>Viruses</taxon>
        <taxon>Duplodnaviria</taxon>
        <taxon>Heunggongvirae</taxon>
        <taxon>Uroviricota</taxon>
        <taxon>Caudoviricetes</taxon>
        <taxon>Peduoviridae</taxon>
        <taxon>Maltschvirus</taxon>
        <taxon>Maltschvirus maltsch</taxon>
    </lineage>
</organism>
<gene>
    <name evidence="1" type="ORF">UFOVP680_38</name>
</gene>
<reference evidence="1" key="1">
    <citation type="submission" date="2020-04" db="EMBL/GenBank/DDBJ databases">
        <authorList>
            <person name="Chiriac C."/>
            <person name="Salcher M."/>
            <person name="Ghai R."/>
            <person name="Kavagutti S V."/>
        </authorList>
    </citation>
    <scope>NUCLEOTIDE SEQUENCE</scope>
</reference>
<protein>
    <submittedName>
        <fullName evidence="1">Uncharacterized protein</fullName>
    </submittedName>
</protein>
<dbReference type="EMBL" id="LR796649">
    <property type="protein sequence ID" value="CAB4157079.1"/>
    <property type="molecule type" value="Genomic_DNA"/>
</dbReference>
<accession>A0A6J5NDA1</accession>